<proteinExistence type="predicted"/>
<organism evidence="1">
    <name type="scientific">marine metagenome</name>
    <dbReference type="NCBI Taxonomy" id="408172"/>
    <lineage>
        <taxon>unclassified sequences</taxon>
        <taxon>metagenomes</taxon>
        <taxon>ecological metagenomes</taxon>
    </lineage>
</organism>
<gene>
    <name evidence="1" type="ORF">METZ01_LOCUS160764</name>
</gene>
<dbReference type="EMBL" id="UINC01027887">
    <property type="protein sequence ID" value="SVB07910.1"/>
    <property type="molecule type" value="Genomic_DNA"/>
</dbReference>
<protein>
    <submittedName>
        <fullName evidence="1">Uncharacterized protein</fullName>
    </submittedName>
</protein>
<name>A0A382B259_9ZZZZ</name>
<evidence type="ECO:0000313" key="1">
    <source>
        <dbReference type="EMBL" id="SVB07910.1"/>
    </source>
</evidence>
<accession>A0A382B259</accession>
<reference evidence="1" key="1">
    <citation type="submission" date="2018-05" db="EMBL/GenBank/DDBJ databases">
        <authorList>
            <person name="Lanie J.A."/>
            <person name="Ng W.-L."/>
            <person name="Kazmierczak K.M."/>
            <person name="Andrzejewski T.M."/>
            <person name="Davidsen T.M."/>
            <person name="Wayne K.J."/>
            <person name="Tettelin H."/>
            <person name="Glass J.I."/>
            <person name="Rusch D."/>
            <person name="Podicherti R."/>
            <person name="Tsui H.-C.T."/>
            <person name="Winkler M.E."/>
        </authorList>
    </citation>
    <scope>NUCLEOTIDE SEQUENCE</scope>
</reference>
<sequence>MVDCDQLSPKHSECLSLVGMLTATTSTRDNSSSGEMDQANSTLRDILVLPALTTGAKHLNSTLCEEFNVRLWDRRPGISSVFSHRRPLDGTRFTVIFYSTVRRNVLDIESTTCL</sequence>
<dbReference type="AlphaFoldDB" id="A0A382B259"/>